<accession>A0AAD9GLD5</accession>
<dbReference type="AlphaFoldDB" id="A0AAD9GLD5"/>
<gene>
    <name evidence="1" type="ORF">P3T76_008038</name>
</gene>
<proteinExistence type="predicted"/>
<sequence length="73" mass="7646">MARYDGAAATGGGVSRCRGPLLFYQSHLRPVDTGGCVYLGAGDGKMLEARRGVLAAALPQLLGACKWGRYEMG</sequence>
<dbReference type="EMBL" id="JASMQC010000014">
    <property type="protein sequence ID" value="KAK1940587.1"/>
    <property type="molecule type" value="Genomic_DNA"/>
</dbReference>
<name>A0AAD9GLD5_9STRA</name>
<comment type="caution">
    <text evidence="1">The sequence shown here is derived from an EMBL/GenBank/DDBJ whole genome shotgun (WGS) entry which is preliminary data.</text>
</comment>
<reference evidence="1" key="1">
    <citation type="submission" date="2023-08" db="EMBL/GenBank/DDBJ databases">
        <title>Reference Genome Resource for the Citrus Pathogen Phytophthora citrophthora.</title>
        <authorList>
            <person name="Moller H."/>
            <person name="Coetzee B."/>
            <person name="Rose L.J."/>
            <person name="Van Niekerk J.M."/>
        </authorList>
    </citation>
    <scope>NUCLEOTIDE SEQUENCE</scope>
    <source>
        <strain evidence="1">STE-U-9442</strain>
    </source>
</reference>
<organism evidence="1 2">
    <name type="scientific">Phytophthora citrophthora</name>
    <dbReference type="NCBI Taxonomy" id="4793"/>
    <lineage>
        <taxon>Eukaryota</taxon>
        <taxon>Sar</taxon>
        <taxon>Stramenopiles</taxon>
        <taxon>Oomycota</taxon>
        <taxon>Peronosporomycetes</taxon>
        <taxon>Peronosporales</taxon>
        <taxon>Peronosporaceae</taxon>
        <taxon>Phytophthora</taxon>
    </lineage>
</organism>
<keyword evidence="2" id="KW-1185">Reference proteome</keyword>
<evidence type="ECO:0000313" key="2">
    <source>
        <dbReference type="Proteomes" id="UP001259832"/>
    </source>
</evidence>
<evidence type="ECO:0000313" key="1">
    <source>
        <dbReference type="EMBL" id="KAK1940587.1"/>
    </source>
</evidence>
<protein>
    <submittedName>
        <fullName evidence="1">Uncharacterized protein</fullName>
    </submittedName>
</protein>
<dbReference type="Proteomes" id="UP001259832">
    <property type="component" value="Unassembled WGS sequence"/>
</dbReference>